<sequence>MVQLSSLLAGLAALQFAAAAPTNVALGATGRSLSISEDGTTASLDGRSIDLRQAFKRNAGCKPGKGPWGRQPGPMPGAKAIYFISNAANNSVVALKVAADGTLSDGSITATGGVGMSGLDSTGNPAGADGLFSQGSLKIAGNTLLAVNPGSNTVSMFSINPWDPTKLTMVGTPASTLGEFPVSVTISEKLAIACVANSGAKSGPSVQSHSDKLLLLPDRSTPSRKPFFNADNTALLTTVKGNPMVNNTGFISAFPVQNGCVSPQETRSSPNGTAVLFGVALLPGSNDKIFMTDASFGAVTVSLSAGLTGSTDASTKIDGQMATCWATFSEATGTAFVTDVLVNHLVEIDPATGAIVTATAGATGNLGMIDLEGKGNFIYALAPGNTTGGTAATVTVFDVSGGKGAAKVVQNFAPQGVTDTVQGMAIM</sequence>
<dbReference type="EMBL" id="QGMJ01000055">
    <property type="protein sequence ID" value="TVY43811.1"/>
    <property type="molecule type" value="Genomic_DNA"/>
</dbReference>
<evidence type="ECO:0000256" key="1">
    <source>
        <dbReference type="SAM" id="SignalP"/>
    </source>
</evidence>
<evidence type="ECO:0000313" key="3">
    <source>
        <dbReference type="Proteomes" id="UP000462212"/>
    </source>
</evidence>
<gene>
    <name evidence="2" type="ORF">LSUB1_G002161</name>
</gene>
<evidence type="ECO:0000313" key="2">
    <source>
        <dbReference type="EMBL" id="TVY43811.1"/>
    </source>
</evidence>
<name>A0A8H8UDP8_9HELO</name>
<dbReference type="InterPro" id="IPR011048">
    <property type="entry name" value="Haem_d1_sf"/>
</dbReference>
<keyword evidence="1" id="KW-0732">Signal</keyword>
<accession>A0A8H8UDP8</accession>
<dbReference type="Proteomes" id="UP000462212">
    <property type="component" value="Unassembled WGS sequence"/>
</dbReference>
<dbReference type="InterPro" id="IPR015943">
    <property type="entry name" value="WD40/YVTN_repeat-like_dom_sf"/>
</dbReference>
<dbReference type="AlphaFoldDB" id="A0A8H8UDP8"/>
<organism evidence="2 3">
    <name type="scientific">Lachnellula subtilissima</name>
    <dbReference type="NCBI Taxonomy" id="602034"/>
    <lineage>
        <taxon>Eukaryota</taxon>
        <taxon>Fungi</taxon>
        <taxon>Dikarya</taxon>
        <taxon>Ascomycota</taxon>
        <taxon>Pezizomycotina</taxon>
        <taxon>Leotiomycetes</taxon>
        <taxon>Helotiales</taxon>
        <taxon>Lachnaceae</taxon>
        <taxon>Lachnellula</taxon>
    </lineage>
</organism>
<proteinExistence type="predicted"/>
<protein>
    <recommendedName>
        <fullName evidence="4">3-carboxymuconate cyclase</fullName>
    </recommendedName>
</protein>
<feature type="signal peptide" evidence="1">
    <location>
        <begin position="1"/>
        <end position="19"/>
    </location>
</feature>
<feature type="chain" id="PRO_5034636162" description="3-carboxymuconate cyclase" evidence="1">
    <location>
        <begin position="20"/>
        <end position="427"/>
    </location>
</feature>
<dbReference type="Gene3D" id="2.130.10.10">
    <property type="entry name" value="YVTN repeat-like/Quinoprotein amine dehydrogenase"/>
    <property type="match status" value="1"/>
</dbReference>
<evidence type="ECO:0008006" key="4">
    <source>
        <dbReference type="Google" id="ProtNLM"/>
    </source>
</evidence>
<keyword evidence="3" id="KW-1185">Reference proteome</keyword>
<comment type="caution">
    <text evidence="2">The sequence shown here is derived from an EMBL/GenBank/DDBJ whole genome shotgun (WGS) entry which is preliminary data.</text>
</comment>
<reference evidence="2 3" key="1">
    <citation type="submission" date="2018-05" db="EMBL/GenBank/DDBJ databases">
        <title>Genome sequencing and assembly of the regulated plant pathogen Lachnellula willkommii and related sister species for the development of diagnostic species identification markers.</title>
        <authorList>
            <person name="Giroux E."/>
            <person name="Bilodeau G."/>
        </authorList>
    </citation>
    <scope>NUCLEOTIDE SEQUENCE [LARGE SCALE GENOMIC DNA]</scope>
    <source>
        <strain evidence="2 3">CBS 197.66</strain>
    </source>
</reference>
<dbReference type="OrthoDB" id="10006285at2759"/>
<dbReference type="SUPFAM" id="SSF51004">
    <property type="entry name" value="C-terminal (heme d1) domain of cytochrome cd1-nitrite reductase"/>
    <property type="match status" value="1"/>
</dbReference>